<dbReference type="GO" id="GO:0032012">
    <property type="term" value="P:regulation of ARF protein signal transduction"/>
    <property type="evidence" value="ECO:0007669"/>
    <property type="project" value="TreeGrafter"/>
</dbReference>
<dbReference type="CDD" id="cd08830">
    <property type="entry name" value="ArfGap_ArfGap1"/>
    <property type="match status" value="1"/>
</dbReference>
<dbReference type="PRINTS" id="PR00405">
    <property type="entry name" value="REVINTRACTNG"/>
</dbReference>
<dbReference type="SMART" id="SM00105">
    <property type="entry name" value="ArfGap"/>
    <property type="match status" value="1"/>
</dbReference>
<keyword evidence="4" id="KW-0862">Zinc</keyword>
<dbReference type="AlphaFoldDB" id="A0A4P9Z5F0"/>
<evidence type="ECO:0000313" key="7">
    <source>
        <dbReference type="EMBL" id="RKP27678.1"/>
    </source>
</evidence>
<evidence type="ECO:0000259" key="6">
    <source>
        <dbReference type="PROSITE" id="PS50115"/>
    </source>
</evidence>
<keyword evidence="3 5" id="KW-0863">Zinc-finger</keyword>
<dbReference type="InterPro" id="IPR001164">
    <property type="entry name" value="ArfGAP_dom"/>
</dbReference>
<proteinExistence type="predicted"/>
<accession>A0A4P9Z5F0</accession>
<dbReference type="OrthoDB" id="983479at2759"/>
<dbReference type="Gene3D" id="1.10.220.150">
    <property type="entry name" value="Arf GTPase activating protein"/>
    <property type="match status" value="1"/>
</dbReference>
<dbReference type="FunFam" id="1.10.220.150:FF:000014">
    <property type="entry name" value="ADP-ribosylation factor GTPase-activating protein"/>
    <property type="match status" value="1"/>
</dbReference>
<protein>
    <recommendedName>
        <fullName evidence="6">Arf-GAP domain-containing protein</fullName>
    </recommendedName>
</protein>
<evidence type="ECO:0000313" key="8">
    <source>
        <dbReference type="Proteomes" id="UP000278143"/>
    </source>
</evidence>
<dbReference type="Proteomes" id="UP000278143">
    <property type="component" value="Unassembled WGS sequence"/>
</dbReference>
<dbReference type="GO" id="GO:0030100">
    <property type="term" value="P:regulation of endocytosis"/>
    <property type="evidence" value="ECO:0007669"/>
    <property type="project" value="TreeGrafter"/>
</dbReference>
<dbReference type="PANTHER" id="PTHR46395:SF1">
    <property type="entry name" value="ADP-RIBOSYLATION FACTOR GTPASE-ACTIVATING PROTEIN 1"/>
    <property type="match status" value="1"/>
</dbReference>
<gene>
    <name evidence="7" type="ORF">SYNPS1DRAFT_12322</name>
</gene>
<reference evidence="8" key="1">
    <citation type="journal article" date="2018" name="Nat. Microbiol.">
        <title>Leveraging single-cell genomics to expand the fungal tree of life.</title>
        <authorList>
            <person name="Ahrendt S.R."/>
            <person name="Quandt C.A."/>
            <person name="Ciobanu D."/>
            <person name="Clum A."/>
            <person name="Salamov A."/>
            <person name="Andreopoulos B."/>
            <person name="Cheng J.F."/>
            <person name="Woyke T."/>
            <person name="Pelin A."/>
            <person name="Henrissat B."/>
            <person name="Reynolds N.K."/>
            <person name="Benny G.L."/>
            <person name="Smith M.E."/>
            <person name="James T.Y."/>
            <person name="Grigoriev I.V."/>
        </authorList>
    </citation>
    <scope>NUCLEOTIDE SEQUENCE [LARGE SCALE GENOMIC DNA]</scope>
    <source>
        <strain evidence="8">Benny S71-1</strain>
    </source>
</reference>
<keyword evidence="8" id="KW-1185">Reference proteome</keyword>
<evidence type="ECO:0000256" key="2">
    <source>
        <dbReference type="ARBA" id="ARBA00022723"/>
    </source>
</evidence>
<sequence length="133" mass="15152">MASLSDKKLLLELQRREGNRTCIDCGAPSPQWASVTLGTFFCIDCSGQHRALGVHVSFVRSITMDKWAPDQLERMKLGGNAKLLAFFEAQPDYRPDMSIREKYTSRFADNYREKVRACMLAYGRYAYGVDVRS</sequence>
<name>A0A4P9Z5F0_9FUNG</name>
<keyword evidence="1" id="KW-0343">GTPase activation</keyword>
<dbReference type="GO" id="GO:0000139">
    <property type="term" value="C:Golgi membrane"/>
    <property type="evidence" value="ECO:0007669"/>
    <property type="project" value="TreeGrafter"/>
</dbReference>
<dbReference type="InterPro" id="IPR038508">
    <property type="entry name" value="ArfGAP_dom_sf"/>
</dbReference>
<keyword evidence="2" id="KW-0479">Metal-binding</keyword>
<dbReference type="EMBL" id="KZ989169">
    <property type="protein sequence ID" value="RKP27678.1"/>
    <property type="molecule type" value="Genomic_DNA"/>
</dbReference>
<organism evidence="7 8">
    <name type="scientific">Syncephalis pseudoplumigaleata</name>
    <dbReference type="NCBI Taxonomy" id="1712513"/>
    <lineage>
        <taxon>Eukaryota</taxon>
        <taxon>Fungi</taxon>
        <taxon>Fungi incertae sedis</taxon>
        <taxon>Zoopagomycota</taxon>
        <taxon>Zoopagomycotina</taxon>
        <taxon>Zoopagomycetes</taxon>
        <taxon>Zoopagales</taxon>
        <taxon>Piptocephalidaceae</taxon>
        <taxon>Syncephalis</taxon>
    </lineage>
</organism>
<dbReference type="InterPro" id="IPR037278">
    <property type="entry name" value="ARFGAP/RecO"/>
</dbReference>
<dbReference type="PROSITE" id="PS50115">
    <property type="entry name" value="ARFGAP"/>
    <property type="match status" value="1"/>
</dbReference>
<evidence type="ECO:0000256" key="5">
    <source>
        <dbReference type="PROSITE-ProRule" id="PRU00288"/>
    </source>
</evidence>
<dbReference type="GO" id="GO:0008270">
    <property type="term" value="F:zinc ion binding"/>
    <property type="evidence" value="ECO:0007669"/>
    <property type="project" value="UniProtKB-KW"/>
</dbReference>
<evidence type="ECO:0000256" key="3">
    <source>
        <dbReference type="ARBA" id="ARBA00022771"/>
    </source>
</evidence>
<dbReference type="SUPFAM" id="SSF57863">
    <property type="entry name" value="ArfGap/RecO-like zinc finger"/>
    <property type="match status" value="1"/>
</dbReference>
<dbReference type="Pfam" id="PF01412">
    <property type="entry name" value="ArfGap"/>
    <property type="match status" value="1"/>
</dbReference>
<dbReference type="PANTHER" id="PTHR46395">
    <property type="entry name" value="ADP-RIBOSYLATION FACTOR GTPASE-ACTIVATING PROTEIN 1"/>
    <property type="match status" value="1"/>
</dbReference>
<evidence type="ECO:0000256" key="4">
    <source>
        <dbReference type="ARBA" id="ARBA00022833"/>
    </source>
</evidence>
<evidence type="ECO:0000256" key="1">
    <source>
        <dbReference type="ARBA" id="ARBA00022468"/>
    </source>
</evidence>
<feature type="domain" description="Arf-GAP" evidence="6">
    <location>
        <begin position="7"/>
        <end position="126"/>
    </location>
</feature>
<dbReference type="GO" id="GO:0005096">
    <property type="term" value="F:GTPase activator activity"/>
    <property type="evidence" value="ECO:0007669"/>
    <property type="project" value="UniProtKB-KW"/>
</dbReference>